<accession>A0A2G9LJ72</accession>
<dbReference type="EMBL" id="PFFF01000016">
    <property type="protein sequence ID" value="PIV89836.1"/>
    <property type="molecule type" value="Genomic_DNA"/>
</dbReference>
<dbReference type="Proteomes" id="UP000230477">
    <property type="component" value="Unassembled WGS sequence"/>
</dbReference>
<evidence type="ECO:0000313" key="5">
    <source>
        <dbReference type="EMBL" id="PIV89836.1"/>
    </source>
</evidence>
<accession>A0A2H9RE50</accession>
<evidence type="ECO:0000313" key="2">
    <source>
        <dbReference type="EMBL" id="PIN66596.1"/>
    </source>
</evidence>
<evidence type="ECO:0000313" key="4">
    <source>
        <dbReference type="EMBL" id="PIV46577.1"/>
    </source>
</evidence>
<evidence type="ECO:0000256" key="1">
    <source>
        <dbReference type="SAM" id="Phobius"/>
    </source>
</evidence>
<feature type="transmembrane region" description="Helical" evidence="1">
    <location>
        <begin position="111"/>
        <end position="131"/>
    </location>
</feature>
<dbReference type="EMBL" id="PETW01000010">
    <property type="protein sequence ID" value="PIV46577.1"/>
    <property type="molecule type" value="Genomic_DNA"/>
</dbReference>
<dbReference type="EMBL" id="PEUT01000048">
    <property type="protein sequence ID" value="PIV13629.1"/>
    <property type="molecule type" value="Genomic_DNA"/>
</dbReference>
<evidence type="ECO:0000313" key="11">
    <source>
        <dbReference type="Proteomes" id="UP000228888"/>
    </source>
</evidence>
<name>A0A2G9LJ72_HUBC1</name>
<keyword evidence="1" id="KW-0472">Membrane</keyword>
<accession>A0A2H9MMR6</accession>
<dbReference type="EMBL" id="PCUF01000015">
    <property type="protein sequence ID" value="PIN66596.1"/>
    <property type="molecule type" value="Genomic_DNA"/>
</dbReference>
<dbReference type="Proteomes" id="UP000228874">
    <property type="component" value="Unassembled WGS sequence"/>
</dbReference>
<evidence type="ECO:0000313" key="7">
    <source>
        <dbReference type="EMBL" id="PIZ00043.1"/>
    </source>
</evidence>
<feature type="transmembrane region" description="Helical" evidence="1">
    <location>
        <begin position="265"/>
        <end position="286"/>
    </location>
</feature>
<dbReference type="EMBL" id="PFSX01000017">
    <property type="protein sequence ID" value="PJC01622.1"/>
    <property type="molecule type" value="Genomic_DNA"/>
</dbReference>
<feature type="transmembrane region" description="Helical" evidence="1">
    <location>
        <begin position="53"/>
        <end position="76"/>
    </location>
</feature>
<accession>A0A2H9M3S6</accession>
<dbReference type="Proteomes" id="UP000228888">
    <property type="component" value="Unassembled WGS sequence"/>
</dbReference>
<gene>
    <name evidence="9" type="ORF">CO072_00635</name>
    <name evidence="8" type="ORF">CO124_01420</name>
    <name evidence="4" type="ORF">COS22_00615</name>
    <name evidence="3" type="ORF">COS45_01905</name>
    <name evidence="5" type="ORF">COW47_00695</name>
    <name evidence="2" type="ORF">COW69_01350</name>
    <name evidence="7" type="ORF">COY63_00190</name>
    <name evidence="6" type="ORF">COZ66_00385</name>
</gene>
<dbReference type="Proteomes" id="UP000228989">
    <property type="component" value="Unassembled WGS sequence"/>
</dbReference>
<proteinExistence type="predicted"/>
<dbReference type="EMBL" id="PFMG01000008">
    <property type="protein sequence ID" value="PIZ00043.1"/>
    <property type="molecule type" value="Genomic_DNA"/>
</dbReference>
<dbReference type="Proteomes" id="UP000229789">
    <property type="component" value="Unassembled WGS sequence"/>
</dbReference>
<feature type="transmembrane region" description="Helical" evidence="1">
    <location>
        <begin position="137"/>
        <end position="159"/>
    </location>
</feature>
<evidence type="ECO:0000313" key="6">
    <source>
        <dbReference type="EMBL" id="PIX28246.1"/>
    </source>
</evidence>
<evidence type="ECO:0000313" key="8">
    <source>
        <dbReference type="EMBL" id="PJB04027.1"/>
    </source>
</evidence>
<evidence type="ECO:0000313" key="12">
    <source>
        <dbReference type="Proteomes" id="UP000229789"/>
    </source>
</evidence>
<evidence type="ECO:0000313" key="9">
    <source>
        <dbReference type="EMBL" id="PJC01622.1"/>
    </source>
</evidence>
<protein>
    <submittedName>
        <fullName evidence="2">Uncharacterized protein</fullName>
    </submittedName>
</protein>
<dbReference type="EMBL" id="PFIH01000015">
    <property type="protein sequence ID" value="PIX28246.1"/>
    <property type="molecule type" value="Genomic_DNA"/>
</dbReference>
<evidence type="ECO:0000313" key="3">
    <source>
        <dbReference type="EMBL" id="PIV13629.1"/>
    </source>
</evidence>
<reference evidence="2 12" key="2">
    <citation type="submission" date="2017-09" db="EMBL/GenBank/DDBJ databases">
        <title>Depth-based differentiation of microbial function through sediment-hosted aquifers and enrichment of novel symbionts in the deep terrestrial subsurface.</title>
        <authorList>
            <person name="Probst A.J."/>
            <person name="Ladd B."/>
            <person name="Jarett J.K."/>
            <person name="Geller-Mcgrath D.E."/>
            <person name="Sieber C.M."/>
            <person name="Emerson J.B."/>
            <person name="Anantharaman K."/>
            <person name="Thomas B.C."/>
            <person name="Malmstrom R."/>
            <person name="Stieglmeier M."/>
            <person name="Klingl A."/>
            <person name="Woyke T."/>
            <person name="Ryan C.M."/>
            <person name="Banfield J.F."/>
        </authorList>
    </citation>
    <scope>NUCLEOTIDE SEQUENCE [LARGE SCALE GENOMIC DNA]</scope>
    <source>
        <strain evidence="4">CG02_land_8_20_14_3_00_31_209</strain>
        <strain evidence="3">CG03_land_8_20_14_0_80_31_114</strain>
        <strain evidence="5">CG17_big_fil_post_rev_8_21_14_2_50_31_73</strain>
        <strain evidence="2">CG18_big_fil_WC_8_21_14_2_50_31_19</strain>
        <strain evidence="7">CG_4_10_14_0_8_um_filter_31_133</strain>
        <strain evidence="6">CG_4_8_14_3_um_filter</strain>
        <strain evidence="9">CG_4_9_14_0_8_um_filter_31_21</strain>
        <strain evidence="8">CG_4_9_14_3_um_filter_31_125</strain>
    </source>
</reference>
<keyword evidence="1" id="KW-0812">Transmembrane</keyword>
<keyword evidence="1" id="KW-1133">Transmembrane helix</keyword>
<accession>A0A2H9P960</accession>
<reference evidence="10 11" key="1">
    <citation type="submission" date="2017-09" db="EMBL/GenBank/DDBJ databases">
        <title>Depth-based differentiation of microbial function through sediment-hosted aquifers and enrichment of novel symbionts in the deep terrestrial subsurface.</title>
        <authorList>
            <person name="Probst A.J."/>
            <person name="Ladd B."/>
            <person name="Jarett J.K."/>
            <person name="Geller-Mcgrath D.E."/>
            <person name="Sieber C.M.K."/>
            <person name="Emerson J.B."/>
            <person name="Anantharaman K."/>
            <person name="Thomas B.C."/>
            <person name="Malmstrom R."/>
            <person name="Stieglmeier M."/>
            <person name="Klingl A."/>
            <person name="Woyke T."/>
            <person name="Ryan C.M."/>
            <person name="Banfield J.F."/>
        </authorList>
    </citation>
    <scope>NUCLEOTIDE SEQUENCE [LARGE SCALE GENOMIC DNA]</scope>
</reference>
<feature type="transmembrane region" description="Helical" evidence="1">
    <location>
        <begin position="21"/>
        <end position="47"/>
    </location>
</feature>
<dbReference type="Proteomes" id="UP000231232">
    <property type="component" value="Unassembled WGS sequence"/>
</dbReference>
<dbReference type="Proteomes" id="UP000230713">
    <property type="component" value="Unassembled WGS sequence"/>
</dbReference>
<dbReference type="EMBL" id="PFUW01000021">
    <property type="protein sequence ID" value="PJB04027.1"/>
    <property type="molecule type" value="Genomic_DNA"/>
</dbReference>
<dbReference type="Proteomes" id="UP000231449">
    <property type="component" value="Unassembled WGS sequence"/>
</dbReference>
<comment type="caution">
    <text evidence="2">The sequence shown here is derived from an EMBL/GenBank/DDBJ whole genome shotgun (WGS) entry which is preliminary data.</text>
</comment>
<sequence length="296" mass="34904">MGFNFLKEKSKNISLFGFEYLLFFMICSIYFIICSMHFANFIYWYFINEITDFKLIIGIALFVLFVAAGLLFVYICQRVFLKISCKVQESVSWDDYIGSLTHPILGKIFKYFLLAGSALFAAYLLFLLIVNSYIVDYVFINSILFIAILLFTIFSIGLANSKSKQKEYNYVAAKKELNLQARDGVLIGSIFFLCLVVFHSFFLYFFLILAWFFLFIFFIILFKNWEMLLVRGAIENKKYILLYFFTVLVLLSCLLLLRSHLWVELLFVLGLTAAIIFTIVYLAEYFQEINRKYRRY</sequence>
<accession>A0A2H9M931</accession>
<dbReference type="AlphaFoldDB" id="A0A2G9LJ72"/>
<accession>A0A2H9N2X9</accession>
<accession>A0A2H9QS64</accession>
<evidence type="ECO:0000313" key="10">
    <source>
        <dbReference type="Proteomes" id="UP000228874"/>
    </source>
</evidence>
<organism evidence="2 12">
    <name type="scientific">Huberarchaeum crystalense</name>
    <dbReference type="NCBI Taxonomy" id="2014257"/>
    <lineage>
        <taxon>Archaea</taxon>
        <taxon>Candidatus Huberarchaeota</taxon>
        <taxon>Candidatus Huberarchaeia</taxon>
        <taxon>Candidatus Huberarchaeales</taxon>
        <taxon>Candidatus Huberarchaeaceae</taxon>
        <taxon>Candidatus Huberarchaeum</taxon>
    </lineage>
</organism>
<feature type="transmembrane region" description="Helical" evidence="1">
    <location>
        <begin position="240"/>
        <end position="259"/>
    </location>
</feature>
<feature type="transmembrane region" description="Helical" evidence="1">
    <location>
        <begin position="208"/>
        <end position="228"/>
    </location>
</feature>